<dbReference type="AlphaFoldDB" id="A0A1M5PL35"/>
<dbReference type="SUPFAM" id="SSF52200">
    <property type="entry name" value="Toll/Interleukin receptor TIR domain"/>
    <property type="match status" value="1"/>
</dbReference>
<dbReference type="EMBL" id="FQXA01000003">
    <property type="protein sequence ID" value="SHH02478.1"/>
    <property type="molecule type" value="Genomic_DNA"/>
</dbReference>
<organism evidence="2 3">
    <name type="scientific">Stutzerimonas xanthomarina DSM 18231</name>
    <dbReference type="NCBI Taxonomy" id="1403346"/>
    <lineage>
        <taxon>Bacteria</taxon>
        <taxon>Pseudomonadati</taxon>
        <taxon>Pseudomonadota</taxon>
        <taxon>Gammaproteobacteria</taxon>
        <taxon>Pseudomonadales</taxon>
        <taxon>Pseudomonadaceae</taxon>
        <taxon>Stutzerimonas</taxon>
    </lineage>
</organism>
<dbReference type="Pfam" id="PF13676">
    <property type="entry name" value="TIR_2"/>
    <property type="match status" value="1"/>
</dbReference>
<dbReference type="Proteomes" id="UP000184000">
    <property type="component" value="Unassembled WGS sequence"/>
</dbReference>
<name>A0A1M5PL35_9GAMM</name>
<dbReference type="InterPro" id="IPR000157">
    <property type="entry name" value="TIR_dom"/>
</dbReference>
<evidence type="ECO:0000313" key="3">
    <source>
        <dbReference type="Proteomes" id="UP000184000"/>
    </source>
</evidence>
<sequence length="183" mass="20631">MARNVTRAELLAFTANRSQSSREQLFKSNASSSGTSTFLSHSSKDQELLGGAMEVLHNHGARVYIDEIDPEMPPYTSAETAALLKQRISQTRRFVLLTTENSKDSRWVPWELGIADGDKGLVNIALFPASDSTRDDNWTSWEYLGLYHRIVWGKLSGYENELWMVLDAKANTAVTLRKWLSGY</sequence>
<feature type="domain" description="TIR" evidence="1">
    <location>
        <begin position="38"/>
        <end position="117"/>
    </location>
</feature>
<dbReference type="GO" id="GO:0007165">
    <property type="term" value="P:signal transduction"/>
    <property type="evidence" value="ECO:0007669"/>
    <property type="project" value="InterPro"/>
</dbReference>
<gene>
    <name evidence="2" type="ORF">SAMN02744645_2258</name>
</gene>
<dbReference type="GeneID" id="98637398"/>
<evidence type="ECO:0000259" key="1">
    <source>
        <dbReference type="Pfam" id="PF13676"/>
    </source>
</evidence>
<reference evidence="2 3" key="1">
    <citation type="submission" date="2016-11" db="EMBL/GenBank/DDBJ databases">
        <authorList>
            <person name="Jaros S."/>
            <person name="Januszkiewicz K."/>
            <person name="Wedrychowicz H."/>
        </authorList>
    </citation>
    <scope>NUCLEOTIDE SEQUENCE [LARGE SCALE GENOMIC DNA]</scope>
    <source>
        <strain evidence="2 3">DSM 18231</strain>
    </source>
</reference>
<protein>
    <submittedName>
        <fullName evidence="2">TIR domain-containing protein</fullName>
    </submittedName>
</protein>
<dbReference type="Gene3D" id="3.40.50.10140">
    <property type="entry name" value="Toll/interleukin-1 receptor homology (TIR) domain"/>
    <property type="match status" value="1"/>
</dbReference>
<evidence type="ECO:0000313" key="2">
    <source>
        <dbReference type="EMBL" id="SHH02478.1"/>
    </source>
</evidence>
<dbReference type="RefSeq" id="WP_073300892.1">
    <property type="nucleotide sequence ID" value="NZ_FQXA01000003.1"/>
</dbReference>
<accession>A0A1M5PL35</accession>
<proteinExistence type="predicted"/>
<dbReference type="InterPro" id="IPR035897">
    <property type="entry name" value="Toll_tir_struct_dom_sf"/>
</dbReference>